<dbReference type="OrthoDB" id="9802195at2"/>
<keyword evidence="1" id="KW-1133">Transmembrane helix</keyword>
<sequence>MGFDMETVRFYLGLFFIIYGIVFVAIEKFKGITIYDSKDQINGVINGSVCMLVGVVVFSTSLKMGIITSVVVLLIWIIERGMLKAYLNTKKAKYLNHTGVSTSSIKARHKGKAIIDGKEVKITAWDKDIPKDSEIIITDLMGANLLAKNK</sequence>
<reference evidence="2 3" key="1">
    <citation type="submission" date="2015-04" db="EMBL/GenBank/DDBJ databases">
        <title>Microcin producing Clostridium sp. JC272T.</title>
        <authorList>
            <person name="Jyothsna T."/>
            <person name="Sasikala C."/>
            <person name="Ramana C."/>
        </authorList>
    </citation>
    <scope>NUCLEOTIDE SEQUENCE [LARGE SCALE GENOMIC DNA]</scope>
    <source>
        <strain evidence="2 3">JC272</strain>
    </source>
</reference>
<organism evidence="2 3">
    <name type="scientific">Paraclostridium benzoelyticum</name>
    <dbReference type="NCBI Taxonomy" id="1629550"/>
    <lineage>
        <taxon>Bacteria</taxon>
        <taxon>Bacillati</taxon>
        <taxon>Bacillota</taxon>
        <taxon>Clostridia</taxon>
        <taxon>Peptostreptococcales</taxon>
        <taxon>Peptostreptococcaceae</taxon>
        <taxon>Paraclostridium</taxon>
    </lineage>
</organism>
<dbReference type="AlphaFoldDB" id="A0A0M3DI64"/>
<name>A0A0M3DI64_9FIRM</name>
<feature type="transmembrane region" description="Helical" evidence="1">
    <location>
        <begin position="64"/>
        <end position="83"/>
    </location>
</feature>
<keyword evidence="3" id="KW-1185">Reference proteome</keyword>
<proteinExistence type="predicted"/>
<dbReference type="PATRIC" id="fig|1629550.3.peg.1582"/>
<dbReference type="Proteomes" id="UP000034407">
    <property type="component" value="Unassembled WGS sequence"/>
</dbReference>
<evidence type="ECO:0000313" key="2">
    <source>
        <dbReference type="EMBL" id="KKY01077.1"/>
    </source>
</evidence>
<evidence type="ECO:0000256" key="1">
    <source>
        <dbReference type="SAM" id="Phobius"/>
    </source>
</evidence>
<feature type="transmembrane region" description="Helical" evidence="1">
    <location>
        <begin position="12"/>
        <end position="29"/>
    </location>
</feature>
<accession>A0A0M3DI64</accession>
<gene>
    <name evidence="2" type="ORF">VN21_10650</name>
</gene>
<keyword evidence="1" id="KW-0812">Transmembrane</keyword>
<evidence type="ECO:0008006" key="4">
    <source>
        <dbReference type="Google" id="ProtNLM"/>
    </source>
</evidence>
<dbReference type="EMBL" id="LBBT01000218">
    <property type="protein sequence ID" value="KKY01077.1"/>
    <property type="molecule type" value="Genomic_DNA"/>
</dbReference>
<keyword evidence="1" id="KW-0472">Membrane</keyword>
<dbReference type="RefSeq" id="WP_046823256.1">
    <property type="nucleotide sequence ID" value="NZ_LBBT01000218.1"/>
</dbReference>
<comment type="caution">
    <text evidence="2">The sequence shown here is derived from an EMBL/GenBank/DDBJ whole genome shotgun (WGS) entry which is preliminary data.</text>
</comment>
<protein>
    <recommendedName>
        <fullName evidence="4">NfeD-like C-terminal domain-containing protein</fullName>
    </recommendedName>
</protein>
<evidence type="ECO:0000313" key="3">
    <source>
        <dbReference type="Proteomes" id="UP000034407"/>
    </source>
</evidence>